<proteinExistence type="predicted"/>
<evidence type="ECO:0000313" key="3">
    <source>
        <dbReference type="Proteomes" id="UP001367316"/>
    </source>
</evidence>
<accession>A0ABR1NG56</accession>
<dbReference type="Proteomes" id="UP001367316">
    <property type="component" value="Unassembled WGS sequence"/>
</dbReference>
<reference evidence="2 3" key="1">
    <citation type="submission" date="2024-04" db="EMBL/GenBank/DDBJ databases">
        <title>Phyllosticta paracitricarpa is synonymous to the EU quarantine fungus P. citricarpa based on phylogenomic analyses.</title>
        <authorList>
            <consortium name="Lawrence Berkeley National Laboratory"/>
            <person name="Van ingen-buijs V.A."/>
            <person name="Van westerhoven A.C."/>
            <person name="Haridas S."/>
            <person name="Skiadas P."/>
            <person name="Martin F."/>
            <person name="Groenewald J.Z."/>
            <person name="Crous P.W."/>
            <person name="Seidl M.F."/>
        </authorList>
    </citation>
    <scope>NUCLEOTIDE SEQUENCE [LARGE SCALE GENOMIC DNA]</scope>
    <source>
        <strain evidence="2 3">CBS 141358</strain>
    </source>
</reference>
<name>A0ABR1NG56_9PEZI</name>
<sequence length="207" mass="23420">MENEKLEITGEDKVKRWTTRGDGSEDEEERRHGFGRNRRKDWSCLLGRAWRPERLWMRATRGERAGEGRIVPTGGHLGVMGEGEGEGRGVVDLMVLRGWPVQRLPRTRTSSPWRASFPAARTSPVDDDDVDLLSRFTNDQRPSRLSLPISTSCDDDITASPFMAEAAMSLHKSIEKLEFSRAQALSGRKNCLTRLHLHHCQKDPSPC</sequence>
<gene>
    <name evidence="2" type="ORF">JOL62DRAFT_290670</name>
</gene>
<keyword evidence="3" id="KW-1185">Reference proteome</keyword>
<feature type="region of interest" description="Disordered" evidence="1">
    <location>
        <begin position="1"/>
        <end position="33"/>
    </location>
</feature>
<dbReference type="EMBL" id="JBBPBF010000004">
    <property type="protein sequence ID" value="KAK7614167.1"/>
    <property type="molecule type" value="Genomic_DNA"/>
</dbReference>
<organism evidence="2 3">
    <name type="scientific">Phyllosticta paracitricarpa</name>
    <dbReference type="NCBI Taxonomy" id="2016321"/>
    <lineage>
        <taxon>Eukaryota</taxon>
        <taxon>Fungi</taxon>
        <taxon>Dikarya</taxon>
        <taxon>Ascomycota</taxon>
        <taxon>Pezizomycotina</taxon>
        <taxon>Dothideomycetes</taxon>
        <taxon>Dothideomycetes incertae sedis</taxon>
        <taxon>Botryosphaeriales</taxon>
        <taxon>Phyllostictaceae</taxon>
        <taxon>Phyllosticta</taxon>
    </lineage>
</organism>
<comment type="caution">
    <text evidence="2">The sequence shown here is derived from an EMBL/GenBank/DDBJ whole genome shotgun (WGS) entry which is preliminary data.</text>
</comment>
<feature type="compositionally biased region" description="Basic and acidic residues" evidence="1">
    <location>
        <begin position="1"/>
        <end position="15"/>
    </location>
</feature>
<evidence type="ECO:0000256" key="1">
    <source>
        <dbReference type="SAM" id="MobiDB-lite"/>
    </source>
</evidence>
<evidence type="ECO:0000313" key="2">
    <source>
        <dbReference type="EMBL" id="KAK7614167.1"/>
    </source>
</evidence>
<protein>
    <submittedName>
        <fullName evidence="2">Uncharacterized protein</fullName>
    </submittedName>
</protein>